<keyword evidence="2" id="KW-1133">Transmembrane helix</keyword>
<dbReference type="RefSeq" id="WP_176780683.1">
    <property type="nucleotide sequence ID" value="NZ_FNQV01000003.1"/>
</dbReference>
<proteinExistence type="predicted"/>
<dbReference type="Pfam" id="PF14012">
    <property type="entry name" value="DUF4229"/>
    <property type="match status" value="1"/>
</dbReference>
<dbReference type="InterPro" id="IPR025323">
    <property type="entry name" value="DUF4229"/>
</dbReference>
<evidence type="ECO:0008006" key="5">
    <source>
        <dbReference type="Google" id="ProtNLM"/>
    </source>
</evidence>
<keyword evidence="4" id="KW-1185">Reference proteome</keyword>
<dbReference type="AlphaFoldDB" id="A0A1H3XAM6"/>
<dbReference type="Proteomes" id="UP000199288">
    <property type="component" value="Unassembled WGS sequence"/>
</dbReference>
<keyword evidence="2" id="KW-0472">Membrane</keyword>
<evidence type="ECO:0000313" key="3">
    <source>
        <dbReference type="EMBL" id="SDZ95991.1"/>
    </source>
</evidence>
<dbReference type="EMBL" id="FNQV01000003">
    <property type="protein sequence ID" value="SDZ95991.1"/>
    <property type="molecule type" value="Genomic_DNA"/>
</dbReference>
<feature type="transmembrane region" description="Helical" evidence="2">
    <location>
        <begin position="7"/>
        <end position="26"/>
    </location>
</feature>
<feature type="compositionally biased region" description="Acidic residues" evidence="1">
    <location>
        <begin position="80"/>
        <end position="90"/>
    </location>
</feature>
<keyword evidence="2" id="KW-0812">Transmembrane</keyword>
<evidence type="ECO:0000256" key="1">
    <source>
        <dbReference type="SAM" id="MobiDB-lite"/>
    </source>
</evidence>
<feature type="transmembrane region" description="Helical" evidence="2">
    <location>
        <begin position="32"/>
        <end position="49"/>
    </location>
</feature>
<evidence type="ECO:0000313" key="4">
    <source>
        <dbReference type="Proteomes" id="UP000199288"/>
    </source>
</evidence>
<organism evidence="3 4">
    <name type="scientific">Bowdeniella nasicola</name>
    <dbReference type="NCBI Taxonomy" id="208480"/>
    <lineage>
        <taxon>Bacteria</taxon>
        <taxon>Bacillati</taxon>
        <taxon>Actinomycetota</taxon>
        <taxon>Actinomycetes</taxon>
        <taxon>Actinomycetales</taxon>
        <taxon>Actinomycetaceae</taxon>
        <taxon>Bowdeniella</taxon>
    </lineage>
</organism>
<protein>
    <recommendedName>
        <fullName evidence="5">DUF4229 domain-containing protein</fullName>
    </recommendedName>
</protein>
<evidence type="ECO:0000256" key="2">
    <source>
        <dbReference type="SAM" id="Phobius"/>
    </source>
</evidence>
<gene>
    <name evidence="3" type="ORF">SAMN02910418_00652</name>
</gene>
<sequence length="97" mass="10962">MAFLTYTLYRILLIAGAGGILVLAGFNWRSPITWIIAVLIGALLSYVLLDRPRRAAVAQLAEHDPLRARRTREQRADAASSEEDLLLDDELERKDER</sequence>
<feature type="region of interest" description="Disordered" evidence="1">
    <location>
        <begin position="69"/>
        <end position="97"/>
    </location>
</feature>
<accession>A0A1H3XAM6</accession>
<name>A0A1H3XAM6_9ACTO</name>
<reference evidence="4" key="1">
    <citation type="submission" date="2016-10" db="EMBL/GenBank/DDBJ databases">
        <authorList>
            <person name="Varghese N."/>
            <person name="Submissions S."/>
        </authorList>
    </citation>
    <scope>NUCLEOTIDE SEQUENCE [LARGE SCALE GENOMIC DNA]</scope>
    <source>
        <strain evidence="4">KPR-1</strain>
    </source>
</reference>